<evidence type="ECO:0000313" key="3">
    <source>
        <dbReference type="EMBL" id="KNE93256.1"/>
    </source>
</evidence>
<feature type="compositionally biased region" description="Polar residues" evidence="2">
    <location>
        <begin position="1"/>
        <end position="30"/>
    </location>
</feature>
<dbReference type="AlphaFoldDB" id="A0A0L0V247"/>
<feature type="region of interest" description="Disordered" evidence="2">
    <location>
        <begin position="216"/>
        <end position="248"/>
    </location>
</feature>
<proteinExistence type="predicted"/>
<keyword evidence="1" id="KW-0175">Coiled coil</keyword>
<feature type="compositionally biased region" description="Acidic residues" evidence="2">
    <location>
        <begin position="234"/>
        <end position="248"/>
    </location>
</feature>
<evidence type="ECO:0000256" key="1">
    <source>
        <dbReference type="SAM" id="Coils"/>
    </source>
</evidence>
<dbReference type="Proteomes" id="UP000054564">
    <property type="component" value="Unassembled WGS sequence"/>
</dbReference>
<sequence>MQTSSNVTGLPSKSSDPMDTSRNPTGPSTSDAKESSDVMDSSDAMEHPSTPTGPSSVPSSHPSVPVASLDPILAQITDKMTQEKIKNQEKHLEKEKNQNQKEVELDLAQIDQEEMKNHENQIEIEKQKQKEIEIEKQENNELDLNTDKVVNRVVEKYVVPQEALDEEALEIEDNKILEKCLDLLQSQFAEEDAEEEEDEETKKRINEVTEKIALENLEEANKVSKAEEERDNNLDSEEQDGDGDDEIL</sequence>
<evidence type="ECO:0000256" key="2">
    <source>
        <dbReference type="SAM" id="MobiDB-lite"/>
    </source>
</evidence>
<feature type="coiled-coil region" evidence="1">
    <location>
        <begin position="78"/>
        <end position="145"/>
    </location>
</feature>
<reference evidence="4" key="1">
    <citation type="submission" date="2014-03" db="EMBL/GenBank/DDBJ databases">
        <title>The Genome Sequence of Puccinia striiformis f. sp. tritici PST-78.</title>
        <authorList>
            <consortium name="The Broad Institute Genome Sequencing Platform"/>
            <person name="Cuomo C."/>
            <person name="Hulbert S."/>
            <person name="Chen X."/>
            <person name="Walker B."/>
            <person name="Young S.K."/>
            <person name="Zeng Q."/>
            <person name="Gargeya S."/>
            <person name="Fitzgerald M."/>
            <person name="Haas B."/>
            <person name="Abouelleil A."/>
            <person name="Alvarado L."/>
            <person name="Arachchi H.M."/>
            <person name="Berlin A.M."/>
            <person name="Chapman S.B."/>
            <person name="Goldberg J."/>
            <person name="Griggs A."/>
            <person name="Gujja S."/>
            <person name="Hansen M."/>
            <person name="Howarth C."/>
            <person name="Imamovic A."/>
            <person name="Larimer J."/>
            <person name="McCowan C."/>
            <person name="Montmayeur A."/>
            <person name="Murphy C."/>
            <person name="Neiman D."/>
            <person name="Pearson M."/>
            <person name="Priest M."/>
            <person name="Roberts A."/>
            <person name="Saif S."/>
            <person name="Shea T."/>
            <person name="Sisk P."/>
            <person name="Sykes S."/>
            <person name="Wortman J."/>
            <person name="Nusbaum C."/>
            <person name="Birren B."/>
        </authorList>
    </citation>
    <scope>NUCLEOTIDE SEQUENCE [LARGE SCALE GENOMIC DNA]</scope>
    <source>
        <strain evidence="4">race PST-78</strain>
    </source>
</reference>
<evidence type="ECO:0000313" key="4">
    <source>
        <dbReference type="Proteomes" id="UP000054564"/>
    </source>
</evidence>
<name>A0A0L0V247_9BASI</name>
<comment type="caution">
    <text evidence="3">The sequence shown here is derived from an EMBL/GenBank/DDBJ whole genome shotgun (WGS) entry which is preliminary data.</text>
</comment>
<dbReference type="EMBL" id="AJIL01000141">
    <property type="protein sequence ID" value="KNE93256.1"/>
    <property type="molecule type" value="Genomic_DNA"/>
</dbReference>
<protein>
    <submittedName>
        <fullName evidence="3">Uncharacterized protein</fullName>
    </submittedName>
</protein>
<accession>A0A0L0V247</accession>
<feature type="compositionally biased region" description="Low complexity" evidence="2">
    <location>
        <begin position="47"/>
        <end position="66"/>
    </location>
</feature>
<organism evidence="3 4">
    <name type="scientific">Puccinia striiformis f. sp. tritici PST-78</name>
    <dbReference type="NCBI Taxonomy" id="1165861"/>
    <lineage>
        <taxon>Eukaryota</taxon>
        <taxon>Fungi</taxon>
        <taxon>Dikarya</taxon>
        <taxon>Basidiomycota</taxon>
        <taxon>Pucciniomycotina</taxon>
        <taxon>Pucciniomycetes</taxon>
        <taxon>Pucciniales</taxon>
        <taxon>Pucciniaceae</taxon>
        <taxon>Puccinia</taxon>
    </lineage>
</organism>
<gene>
    <name evidence="3" type="ORF">PSTG_13368</name>
</gene>
<feature type="region of interest" description="Disordered" evidence="2">
    <location>
        <begin position="1"/>
        <end position="72"/>
    </location>
</feature>
<keyword evidence="4" id="KW-1185">Reference proteome</keyword>
<feature type="compositionally biased region" description="Basic and acidic residues" evidence="2">
    <location>
        <begin position="216"/>
        <end position="233"/>
    </location>
</feature>